<organism evidence="9 10">
    <name type="scientific">Pontibacter flavimaris</name>
    <dbReference type="NCBI Taxonomy" id="1797110"/>
    <lineage>
        <taxon>Bacteria</taxon>
        <taxon>Pseudomonadati</taxon>
        <taxon>Bacteroidota</taxon>
        <taxon>Cytophagia</taxon>
        <taxon>Cytophagales</taxon>
        <taxon>Hymenobacteraceae</taxon>
        <taxon>Pontibacter</taxon>
    </lineage>
</organism>
<dbReference type="Proteomes" id="UP000186551">
    <property type="component" value="Unassembled WGS sequence"/>
</dbReference>
<keyword evidence="5 7" id="KW-0472">Membrane</keyword>
<name>A0A1Q5PIR1_9BACT</name>
<evidence type="ECO:0000313" key="9">
    <source>
        <dbReference type="EMBL" id="OKL42092.1"/>
    </source>
</evidence>
<feature type="domain" description="TraD/TraG TraM recognition site" evidence="8">
    <location>
        <begin position="354"/>
        <end position="473"/>
    </location>
</feature>
<dbReference type="InterPro" id="IPR027417">
    <property type="entry name" value="P-loop_NTPase"/>
</dbReference>
<keyword evidence="4 7" id="KW-1133">Transmembrane helix</keyword>
<protein>
    <recommendedName>
        <fullName evidence="8">TraD/TraG TraM recognition site domain-containing protein</fullName>
    </recommendedName>
</protein>
<evidence type="ECO:0000256" key="7">
    <source>
        <dbReference type="SAM" id="Phobius"/>
    </source>
</evidence>
<dbReference type="CDD" id="cd01127">
    <property type="entry name" value="TrwB_TraG_TraD_VirD4"/>
    <property type="match status" value="2"/>
</dbReference>
<dbReference type="EMBL" id="LVWA01000002">
    <property type="protein sequence ID" value="OKL42092.1"/>
    <property type="molecule type" value="Genomic_DNA"/>
</dbReference>
<reference evidence="9 10" key="1">
    <citation type="submission" date="2016-03" db="EMBL/GenBank/DDBJ databases">
        <title>Genome sequence of Pontibacter sp. nov., of the family cytophagaceae, isolated from marine sediment of the Yellow Sea, China.</title>
        <authorList>
            <person name="Zhang G."/>
            <person name="Zhang R."/>
        </authorList>
    </citation>
    <scope>NUCLEOTIDE SEQUENCE [LARGE SCALE GENOMIC DNA]</scope>
    <source>
        <strain evidence="9 10">S10-8</strain>
    </source>
</reference>
<dbReference type="AlphaFoldDB" id="A0A1Q5PIR1"/>
<keyword evidence="10" id="KW-1185">Reference proteome</keyword>
<dbReference type="OrthoDB" id="102453at2"/>
<evidence type="ECO:0000256" key="6">
    <source>
        <dbReference type="SAM" id="MobiDB-lite"/>
    </source>
</evidence>
<dbReference type="GO" id="GO:0005886">
    <property type="term" value="C:plasma membrane"/>
    <property type="evidence" value="ECO:0007669"/>
    <property type="project" value="UniProtKB-SubCell"/>
</dbReference>
<sequence>MRKGQLKDYRGCGCLALLLLLFGMALFLVLVHQAPAVAGGIVLTAGGLLAGIVAYGLYRLSRYLLGRVGQVCQGLRADRHPYSLELATTRGPIRLYNPFRGILVVGAAGSGKSESIALPLMRGFARKAYSGVLYDFKFPSLTGDMHSFLAAQESPLPHYFLHFHDPLGSYRVNPLHPRYLPHTGYAREYATAIVSNLMRESIKRPDFWTRSATDLLTACIWYLRSEHPDLCDLPHVLALVTSPDEKLLRTLRQNEQCAQMTVSILGALERGAENQVSGVVGTLQGAVAQLNTPEVCYLFGGDDFSLDINDPENPIILSLGSHPSLAGTYAPLCSLVITVATRLMNQPGKHHSFLLLDEGPTVFIPHLELLPNTARSNRVATVFMCQDLAQLVDMYGTEKADVLSAALNSHFYGRVSSSKTARFMSEQFGRYDQVYTTSSASRNWRQWLGGNVGKSETVQERDRIRASEFLRFPVGRFAGIAVESNKTEFNAQFRVPARPPQVPLPRPATKGDIQEYYRRVRREVNSLLVAVVTPQEPVPRKQPGQDPASRFRLDV</sequence>
<evidence type="ECO:0000256" key="2">
    <source>
        <dbReference type="ARBA" id="ARBA00022475"/>
    </source>
</evidence>
<dbReference type="Pfam" id="PF12696">
    <property type="entry name" value="TraG-D_C"/>
    <property type="match status" value="1"/>
</dbReference>
<dbReference type="Gene3D" id="3.40.50.300">
    <property type="entry name" value="P-loop containing nucleotide triphosphate hydrolases"/>
    <property type="match status" value="1"/>
</dbReference>
<evidence type="ECO:0000259" key="8">
    <source>
        <dbReference type="Pfam" id="PF12696"/>
    </source>
</evidence>
<dbReference type="RefSeq" id="WP_073850533.1">
    <property type="nucleotide sequence ID" value="NZ_LVWA01000002.1"/>
</dbReference>
<evidence type="ECO:0000256" key="4">
    <source>
        <dbReference type="ARBA" id="ARBA00022989"/>
    </source>
</evidence>
<proteinExistence type="predicted"/>
<feature type="region of interest" description="Disordered" evidence="6">
    <location>
        <begin position="536"/>
        <end position="555"/>
    </location>
</feature>
<evidence type="ECO:0000256" key="1">
    <source>
        <dbReference type="ARBA" id="ARBA00004651"/>
    </source>
</evidence>
<dbReference type="STRING" id="1797110.A3841_08835"/>
<evidence type="ECO:0000256" key="5">
    <source>
        <dbReference type="ARBA" id="ARBA00023136"/>
    </source>
</evidence>
<comment type="caution">
    <text evidence="9">The sequence shown here is derived from an EMBL/GenBank/DDBJ whole genome shotgun (WGS) entry which is preliminary data.</text>
</comment>
<evidence type="ECO:0000313" key="10">
    <source>
        <dbReference type="Proteomes" id="UP000186551"/>
    </source>
</evidence>
<dbReference type="PANTHER" id="PTHR37937">
    <property type="entry name" value="CONJUGATIVE TRANSFER: DNA TRANSPORT"/>
    <property type="match status" value="1"/>
</dbReference>
<gene>
    <name evidence="9" type="ORF">A3841_08835</name>
</gene>
<feature type="transmembrane region" description="Helical" evidence="7">
    <location>
        <begin position="37"/>
        <end position="58"/>
    </location>
</feature>
<accession>A0A1Q5PIR1</accession>
<evidence type="ECO:0000256" key="3">
    <source>
        <dbReference type="ARBA" id="ARBA00022692"/>
    </source>
</evidence>
<feature type="transmembrane region" description="Helical" evidence="7">
    <location>
        <begin position="12"/>
        <end position="31"/>
    </location>
</feature>
<dbReference type="SUPFAM" id="SSF52540">
    <property type="entry name" value="P-loop containing nucleoside triphosphate hydrolases"/>
    <property type="match status" value="1"/>
</dbReference>
<dbReference type="InterPro" id="IPR051539">
    <property type="entry name" value="T4SS-coupling_protein"/>
</dbReference>
<dbReference type="InterPro" id="IPR032689">
    <property type="entry name" value="TraG-D_C"/>
</dbReference>
<dbReference type="PANTHER" id="PTHR37937:SF1">
    <property type="entry name" value="CONJUGATIVE TRANSFER: DNA TRANSPORT"/>
    <property type="match status" value="1"/>
</dbReference>
<keyword evidence="3 7" id="KW-0812">Transmembrane</keyword>
<keyword evidence="2" id="KW-1003">Cell membrane</keyword>
<comment type="subcellular location">
    <subcellularLocation>
        <location evidence="1">Cell membrane</location>
        <topology evidence="1">Multi-pass membrane protein</topology>
    </subcellularLocation>
</comment>